<reference evidence="2" key="1">
    <citation type="journal article" date="2017" name="Plant J.">
        <title>The pomegranate (Punica granatum L.) genome and the genomics of punicalagin biosynthesis.</title>
        <authorList>
            <person name="Qin G."/>
            <person name="Xu C."/>
            <person name="Ming R."/>
            <person name="Tang H."/>
            <person name="Guyot R."/>
            <person name="Kramer E.M."/>
            <person name="Hu Y."/>
            <person name="Yi X."/>
            <person name="Qi Y."/>
            <person name="Xu X."/>
            <person name="Gao Z."/>
            <person name="Pan H."/>
            <person name="Jian J."/>
            <person name="Tian Y."/>
            <person name="Yue Z."/>
            <person name="Xu Y."/>
        </authorList>
    </citation>
    <scope>NUCLEOTIDE SEQUENCE [LARGE SCALE GENOMIC DNA]</scope>
    <source>
        <strain evidence="2">cv. Dabenzi</strain>
    </source>
</reference>
<name>A0A218VSS7_PUNGR</name>
<dbReference type="EMBL" id="MTKT01006206">
    <property type="protein sequence ID" value="OWM63140.1"/>
    <property type="molecule type" value="Genomic_DNA"/>
</dbReference>
<evidence type="ECO:0000313" key="2">
    <source>
        <dbReference type="Proteomes" id="UP000197138"/>
    </source>
</evidence>
<sequence length="54" mass="6088">MMATKGSWSSSENITAALGFYSRETVNNSVNQMKKYCGPMRNFIYDFAKLLTAI</sequence>
<dbReference type="AlphaFoldDB" id="A0A218VSS7"/>
<evidence type="ECO:0000313" key="1">
    <source>
        <dbReference type="EMBL" id="OWM63140.1"/>
    </source>
</evidence>
<dbReference type="Proteomes" id="UP000197138">
    <property type="component" value="Unassembled WGS sequence"/>
</dbReference>
<comment type="caution">
    <text evidence="1">The sequence shown here is derived from an EMBL/GenBank/DDBJ whole genome shotgun (WGS) entry which is preliminary data.</text>
</comment>
<proteinExistence type="predicted"/>
<accession>A0A218VSS7</accession>
<protein>
    <submittedName>
        <fullName evidence="1">Uncharacterized protein</fullName>
    </submittedName>
</protein>
<organism evidence="1 2">
    <name type="scientific">Punica granatum</name>
    <name type="common">Pomegranate</name>
    <dbReference type="NCBI Taxonomy" id="22663"/>
    <lineage>
        <taxon>Eukaryota</taxon>
        <taxon>Viridiplantae</taxon>
        <taxon>Streptophyta</taxon>
        <taxon>Embryophyta</taxon>
        <taxon>Tracheophyta</taxon>
        <taxon>Spermatophyta</taxon>
        <taxon>Magnoliopsida</taxon>
        <taxon>eudicotyledons</taxon>
        <taxon>Gunneridae</taxon>
        <taxon>Pentapetalae</taxon>
        <taxon>rosids</taxon>
        <taxon>malvids</taxon>
        <taxon>Myrtales</taxon>
        <taxon>Lythraceae</taxon>
        <taxon>Punica</taxon>
    </lineage>
</organism>
<gene>
    <name evidence="1" type="ORF">CDL15_Pgr008056</name>
</gene>